<dbReference type="Pfam" id="PF02585">
    <property type="entry name" value="PIG-L"/>
    <property type="match status" value="1"/>
</dbReference>
<dbReference type="GO" id="GO:0006046">
    <property type="term" value="P:N-acetylglucosamine catabolic process"/>
    <property type="evidence" value="ECO:0007669"/>
    <property type="project" value="UniProtKB-UniRule"/>
</dbReference>
<comment type="caution">
    <text evidence="3">The sequence shown here is derived from an EMBL/GenBank/DDBJ whole genome shotgun (WGS) entry which is preliminary data.</text>
</comment>
<accession>A0A4Z0PAI4</accession>
<proteinExistence type="predicted"/>
<dbReference type="InterPro" id="IPR006148">
    <property type="entry name" value="Glc/Gal-6P_isomerase"/>
</dbReference>
<dbReference type="GO" id="GO:0004342">
    <property type="term" value="F:glucosamine-6-phosphate deaminase activity"/>
    <property type="evidence" value="ECO:0007669"/>
    <property type="project" value="UniProtKB-UniRule"/>
</dbReference>
<protein>
    <recommendedName>
        <fullName evidence="1">Glucosamine-6-phosphate deaminase</fullName>
        <ecNumber evidence="1">3.5.99.6</ecNumber>
    </recommendedName>
</protein>
<name>A0A4Z0PAI4_9BACT</name>
<dbReference type="PANTHER" id="PTHR42892">
    <property type="entry name" value="GLUCOSAMINE-6-PHOSPHATE DEAMINASE-LIKE PROTEIN BT_0258-RELATED"/>
    <property type="match status" value="1"/>
</dbReference>
<dbReference type="SUPFAM" id="SSF102588">
    <property type="entry name" value="LmbE-like"/>
    <property type="match status" value="1"/>
</dbReference>
<dbReference type="Gene3D" id="3.40.50.10320">
    <property type="entry name" value="LmbE-like"/>
    <property type="match status" value="1"/>
</dbReference>
<dbReference type="NCBIfam" id="NF002557">
    <property type="entry name" value="PRK02122.1"/>
    <property type="match status" value="1"/>
</dbReference>
<reference evidence="3 4" key="1">
    <citation type="submission" date="2019-04" db="EMBL/GenBank/DDBJ databases">
        <authorList>
            <person name="Feng G."/>
            <person name="Zhang J."/>
            <person name="Zhu H."/>
        </authorList>
    </citation>
    <scope>NUCLEOTIDE SEQUENCE [LARGE SCALE GENOMIC DNA]</scope>
    <source>
        <strain evidence="3 4">92R-1</strain>
    </source>
</reference>
<evidence type="ECO:0000256" key="1">
    <source>
        <dbReference type="NCBIfam" id="TIGR00502"/>
    </source>
</evidence>
<evidence type="ECO:0000313" key="4">
    <source>
        <dbReference type="Proteomes" id="UP000298337"/>
    </source>
</evidence>
<dbReference type="EC" id="3.5.99.6" evidence="1"/>
<dbReference type="RefSeq" id="WP_135429765.1">
    <property type="nucleotide sequence ID" value="NZ_SRLA01000001.1"/>
</dbReference>
<sequence>MTASDSHLAERLPTTIYADSEQASVAVAQQIANLIKQRANEQRPCVLGLATGSTPTRLYEELVRLHREEGLSFRHVITFNLDEYYPMPPSSLQSYVRFMHEYLFDHLDIPAEQIHIPDGTVPQEQVTEFCQQYEEQIKDAGGIDLQILGIGRTGHIGFNEPGSGANSRTRLITLDHITRTDAASDFYGEENVPRRAITMGVGTILEARQVVLLAWGEGKAAVVKRMVEGEMTDSVPATYLQKHPNVQVVLDEAASAELTRIKSPWLVGATLNWQDDANRRKAVTWLARKLQKPILKLTDQEYNEYGLSALLAESGLAYDLNIKVFNQLQRTITGWPGGKPNADDTNRPERAAPFPKRVLIFSPHPDDDVISMGGTLLRLVDQGHEVHVAYQTSGNIAVFDDEAIRFAEFVAEYDEAFRLDEQPAETLYRRVTDFLQHKAPGQVDSEEVQQIKGLIRRGEAKSACRYAGIPDENIHFLDLPFYETGRVRKKPIGEEDIRLTIELLNQIAPQQIYAAGDLSDPHGTHRVCLQAVFEALRRLKANNTSWLPDCWLWLYRGAWQEWDIDQIEMAIPLSPQELVRKRRAIFKHQSQKDRPLFPGADQREFWQRAEDRNRTTAQLYDLLGLPEYEAIEAFVRWHF</sequence>
<dbReference type="GO" id="GO:0005975">
    <property type="term" value="P:carbohydrate metabolic process"/>
    <property type="evidence" value="ECO:0007669"/>
    <property type="project" value="InterPro"/>
</dbReference>
<dbReference type="AlphaFoldDB" id="A0A4Z0PAI4"/>
<dbReference type="InterPro" id="IPR052960">
    <property type="entry name" value="GlcN6P_deaminase-like"/>
</dbReference>
<dbReference type="SUPFAM" id="SSF100950">
    <property type="entry name" value="NagB/RpiA/CoA transferase-like"/>
    <property type="match status" value="1"/>
</dbReference>
<evidence type="ECO:0000259" key="2">
    <source>
        <dbReference type="Pfam" id="PF01182"/>
    </source>
</evidence>
<dbReference type="Gene3D" id="3.40.50.1360">
    <property type="match status" value="1"/>
</dbReference>
<keyword evidence="3" id="KW-0378">Hydrolase</keyword>
<dbReference type="CDD" id="cd01399">
    <property type="entry name" value="GlcN6P_deaminase"/>
    <property type="match status" value="1"/>
</dbReference>
<dbReference type="OrthoDB" id="9791139at2"/>
<dbReference type="InterPro" id="IPR037171">
    <property type="entry name" value="NagB/RpiA_transferase-like"/>
</dbReference>
<feature type="domain" description="Glucosamine/galactosamine-6-phosphate isomerase" evidence="2">
    <location>
        <begin position="19"/>
        <end position="243"/>
    </location>
</feature>
<dbReference type="InterPro" id="IPR003737">
    <property type="entry name" value="GlcNAc_PI_deacetylase-related"/>
</dbReference>
<organism evidence="3 4">
    <name type="scientific">Hymenobacter fodinae</name>
    <dbReference type="NCBI Taxonomy" id="2510796"/>
    <lineage>
        <taxon>Bacteria</taxon>
        <taxon>Pseudomonadati</taxon>
        <taxon>Bacteroidota</taxon>
        <taxon>Cytophagia</taxon>
        <taxon>Cytophagales</taxon>
        <taxon>Hymenobacteraceae</taxon>
        <taxon>Hymenobacter</taxon>
    </lineage>
</organism>
<dbReference type="InterPro" id="IPR004547">
    <property type="entry name" value="Glucosamine6P_isomerase"/>
</dbReference>
<dbReference type="PANTHER" id="PTHR42892:SF1">
    <property type="entry name" value="GLUCOSAMINE-6-PHOSPHATE ISOMERASE"/>
    <property type="match status" value="1"/>
</dbReference>
<dbReference type="Proteomes" id="UP000298337">
    <property type="component" value="Unassembled WGS sequence"/>
</dbReference>
<dbReference type="NCBIfam" id="TIGR00502">
    <property type="entry name" value="nagB"/>
    <property type="match status" value="1"/>
</dbReference>
<gene>
    <name evidence="3" type="primary">nagB</name>
    <name evidence="3" type="ORF">EU556_00040</name>
</gene>
<dbReference type="EMBL" id="SRLA01000001">
    <property type="protein sequence ID" value="TGE09263.1"/>
    <property type="molecule type" value="Genomic_DNA"/>
</dbReference>
<evidence type="ECO:0000313" key="3">
    <source>
        <dbReference type="EMBL" id="TGE09263.1"/>
    </source>
</evidence>
<dbReference type="Pfam" id="PF01182">
    <property type="entry name" value="Glucosamine_iso"/>
    <property type="match status" value="1"/>
</dbReference>
<dbReference type="InterPro" id="IPR024078">
    <property type="entry name" value="LmbE-like_dom_sf"/>
</dbReference>
<keyword evidence="4" id="KW-1185">Reference proteome</keyword>